<gene>
    <name evidence="9" type="primary">flgA</name>
    <name evidence="9" type="ORF">VXS06_11210</name>
</gene>
<proteinExistence type="inferred from homology"/>
<keyword evidence="7" id="KW-1005">Bacterial flagellum biogenesis</keyword>
<comment type="function">
    <text evidence="6 7">Involved in the assembly process of the P-ring formation. It may associate with FlgF on the rod constituting a structure essential for the P-ring assembly or may act as a modulator protein for the P-ring assembly.</text>
</comment>
<dbReference type="CDD" id="cd11614">
    <property type="entry name" value="SAF_CpaB_FlgA_like"/>
    <property type="match status" value="1"/>
</dbReference>
<reference evidence="9 10" key="1">
    <citation type="submission" date="2024-01" db="EMBL/GenBank/DDBJ databases">
        <title>Active colonisers of the gastrointestinal tract of Atlantic salmon farmed in a warm water region.</title>
        <authorList>
            <person name="Bowman J.P."/>
        </authorList>
    </citation>
    <scope>NUCLEOTIDE SEQUENCE [LARGE SCALE GENOMIC DNA]</scope>
    <source>
        <strain evidence="9 10">S3MW1</strain>
    </source>
</reference>
<dbReference type="InterPro" id="IPR041231">
    <property type="entry name" value="FlgA_N"/>
</dbReference>
<dbReference type="PANTHER" id="PTHR36307:SF1">
    <property type="entry name" value="FLAGELLA BASAL BODY P-RING FORMATION PROTEIN FLGA"/>
    <property type="match status" value="1"/>
</dbReference>
<dbReference type="Gene3D" id="2.30.30.760">
    <property type="match status" value="1"/>
</dbReference>
<feature type="domain" description="AFP-like" evidence="8">
    <location>
        <begin position="125"/>
        <end position="184"/>
    </location>
</feature>
<keyword evidence="9" id="KW-0966">Cell projection</keyword>
<keyword evidence="10" id="KW-1185">Reference proteome</keyword>
<dbReference type="EMBL" id="JAYXUG010000008">
    <property type="protein sequence ID" value="MEC6832328.1"/>
    <property type="molecule type" value="Genomic_DNA"/>
</dbReference>
<dbReference type="RefSeq" id="WP_210436052.1">
    <property type="nucleotide sequence ID" value="NZ_AP024854.1"/>
</dbReference>
<keyword evidence="9" id="KW-0282">Flagellum</keyword>
<dbReference type="InterPro" id="IPR036732">
    <property type="entry name" value="AFP_Neu5c_C_sf"/>
</dbReference>
<evidence type="ECO:0000256" key="7">
    <source>
        <dbReference type="RuleBase" id="RU362063"/>
    </source>
</evidence>
<accession>A0ABU6L6Y9</accession>
<dbReference type="SMART" id="SM00858">
    <property type="entry name" value="SAF"/>
    <property type="match status" value="1"/>
</dbReference>
<protein>
    <recommendedName>
        <fullName evidence="3 7">Flagella basal body P-ring formation protein FlgA</fullName>
    </recommendedName>
</protein>
<evidence type="ECO:0000313" key="9">
    <source>
        <dbReference type="EMBL" id="MEC6832328.1"/>
    </source>
</evidence>
<dbReference type="Pfam" id="PF13144">
    <property type="entry name" value="ChapFlgA"/>
    <property type="match status" value="1"/>
</dbReference>
<comment type="subcellular location">
    <subcellularLocation>
        <location evidence="1 7">Periplasm</location>
    </subcellularLocation>
</comment>
<keyword evidence="4" id="KW-0732">Signal</keyword>
<dbReference type="Pfam" id="PF17656">
    <property type="entry name" value="ChapFlgA_N"/>
    <property type="match status" value="1"/>
</dbReference>
<dbReference type="InterPro" id="IPR006190">
    <property type="entry name" value="SAF_AFP_Neu5Ac"/>
</dbReference>
<dbReference type="PROSITE" id="PS50844">
    <property type="entry name" value="AFP_LIKE"/>
    <property type="match status" value="1"/>
</dbReference>
<evidence type="ECO:0000256" key="5">
    <source>
        <dbReference type="ARBA" id="ARBA00022764"/>
    </source>
</evidence>
<evidence type="ECO:0000259" key="8">
    <source>
        <dbReference type="PROSITE" id="PS50844"/>
    </source>
</evidence>
<keyword evidence="9" id="KW-0969">Cilium</keyword>
<dbReference type="Proteomes" id="UP001306119">
    <property type="component" value="Unassembled WGS sequence"/>
</dbReference>
<evidence type="ECO:0000256" key="3">
    <source>
        <dbReference type="ARBA" id="ARBA00014754"/>
    </source>
</evidence>
<dbReference type="InterPro" id="IPR039246">
    <property type="entry name" value="Flagellar_FlgA"/>
</dbReference>
<dbReference type="InterPro" id="IPR017585">
    <property type="entry name" value="SAF_FlgA"/>
</dbReference>
<evidence type="ECO:0000256" key="1">
    <source>
        <dbReference type="ARBA" id="ARBA00004418"/>
    </source>
</evidence>
<name>A0ABU6L6Y9_9GAMM</name>
<dbReference type="Gene3D" id="3.90.1210.10">
    <property type="entry name" value="Antifreeze-like/N-acetylneuraminic acid synthase C-terminal domain"/>
    <property type="match status" value="1"/>
</dbReference>
<comment type="caution">
    <text evidence="9">The sequence shown here is derived from an EMBL/GenBank/DDBJ whole genome shotgun (WGS) entry which is preliminary data.</text>
</comment>
<keyword evidence="5 7" id="KW-0574">Periplasm</keyword>
<evidence type="ECO:0000313" key="10">
    <source>
        <dbReference type="Proteomes" id="UP001306119"/>
    </source>
</evidence>
<dbReference type="InterPro" id="IPR013974">
    <property type="entry name" value="SAF"/>
</dbReference>
<comment type="similarity">
    <text evidence="2 7">Belongs to the FlgA family.</text>
</comment>
<organism evidence="9 10">
    <name type="scientific">Photobacterium toruni</name>
    <dbReference type="NCBI Taxonomy" id="1935446"/>
    <lineage>
        <taxon>Bacteria</taxon>
        <taxon>Pseudomonadati</taxon>
        <taxon>Pseudomonadota</taxon>
        <taxon>Gammaproteobacteria</taxon>
        <taxon>Vibrionales</taxon>
        <taxon>Vibrionaceae</taxon>
        <taxon>Photobacterium</taxon>
    </lineage>
</organism>
<dbReference type="NCBIfam" id="TIGR03170">
    <property type="entry name" value="flgA_cterm"/>
    <property type="match status" value="1"/>
</dbReference>
<dbReference type="SUPFAM" id="SSF51269">
    <property type="entry name" value="AFP III-like domain"/>
    <property type="match status" value="1"/>
</dbReference>
<evidence type="ECO:0000256" key="6">
    <source>
        <dbReference type="ARBA" id="ARBA00025643"/>
    </source>
</evidence>
<evidence type="ECO:0000256" key="2">
    <source>
        <dbReference type="ARBA" id="ARBA00010474"/>
    </source>
</evidence>
<evidence type="ECO:0000256" key="4">
    <source>
        <dbReference type="ARBA" id="ARBA00022729"/>
    </source>
</evidence>
<sequence>MTTTDREHNAVITHRYLNLISIIIGSLLLNFSVNVHAAPLAQQNLIQKTAVDHIKHSLTPPDFGSVNITAATLDSRLRFPPCSHPLIATTPGKQTLSGNVTVLVRCNSENWQIYVPVNIQQTLPQVIATTHLGRGALLSAANVKIAMVESRFQRGVSFNNPQQLIGSKVKRTIKAGDVIQANDICLVCRNDSVLIRAGQTGLAIVTTGKALSDGAIGDEIRVQNSKSKRIIDGVITAVGEVSVKY</sequence>
<dbReference type="PANTHER" id="PTHR36307">
    <property type="entry name" value="FLAGELLA BASAL BODY P-RING FORMATION PROTEIN FLGA"/>
    <property type="match status" value="1"/>
</dbReference>